<dbReference type="Pfam" id="PF03992">
    <property type="entry name" value="ABM"/>
    <property type="match status" value="1"/>
</dbReference>
<dbReference type="RefSeq" id="WP_225308828.1">
    <property type="nucleotide sequence ID" value="NZ_CP042582.1"/>
</dbReference>
<sequence length="140" mass="15150">MIKTMRPGLGLSLLAALAAVAGAGPVLAQEGPGKGYAQVPQGAYSIVAEVRAKPGKEAELRAVTLPLIAQVRGDPKNLVYFLQEDRESPGHFIFYEIFADREDFEAHNAMPYVKDWFARLPGLAEGGVKVMRMEILAAPQ</sequence>
<dbReference type="GO" id="GO:0003824">
    <property type="term" value="F:catalytic activity"/>
    <property type="evidence" value="ECO:0007669"/>
    <property type="project" value="TreeGrafter"/>
</dbReference>
<feature type="domain" description="ABM" evidence="2">
    <location>
        <begin position="44"/>
        <end position="135"/>
    </location>
</feature>
<protein>
    <recommendedName>
        <fullName evidence="2">ABM domain-containing protein</fullName>
    </recommendedName>
</protein>
<dbReference type="SUPFAM" id="SSF54909">
    <property type="entry name" value="Dimeric alpha+beta barrel"/>
    <property type="match status" value="1"/>
</dbReference>
<dbReference type="InterPro" id="IPR007138">
    <property type="entry name" value="ABM_dom"/>
</dbReference>
<gene>
    <name evidence="3" type="ORF">FRZ61_31700</name>
</gene>
<dbReference type="PANTHER" id="PTHR33336">
    <property type="entry name" value="QUINOL MONOOXYGENASE YGIN-RELATED"/>
    <property type="match status" value="1"/>
</dbReference>
<keyword evidence="1" id="KW-0732">Signal</keyword>
<organism evidence="3 4">
    <name type="scientific">Hypericibacter adhaerens</name>
    <dbReference type="NCBI Taxonomy" id="2602016"/>
    <lineage>
        <taxon>Bacteria</taxon>
        <taxon>Pseudomonadati</taxon>
        <taxon>Pseudomonadota</taxon>
        <taxon>Alphaproteobacteria</taxon>
        <taxon>Rhodospirillales</taxon>
        <taxon>Dongiaceae</taxon>
        <taxon>Hypericibacter</taxon>
    </lineage>
</organism>
<evidence type="ECO:0000259" key="2">
    <source>
        <dbReference type="PROSITE" id="PS51725"/>
    </source>
</evidence>
<keyword evidence="4" id="KW-1185">Reference proteome</keyword>
<evidence type="ECO:0000313" key="3">
    <source>
        <dbReference type="EMBL" id="QEX23234.1"/>
    </source>
</evidence>
<dbReference type="AlphaFoldDB" id="A0A5J6N1Q9"/>
<dbReference type="PROSITE" id="PS51725">
    <property type="entry name" value="ABM"/>
    <property type="match status" value="1"/>
</dbReference>
<proteinExistence type="predicted"/>
<feature type="signal peptide" evidence="1">
    <location>
        <begin position="1"/>
        <end position="28"/>
    </location>
</feature>
<dbReference type="KEGG" id="hadh:FRZ61_31700"/>
<feature type="chain" id="PRO_5023814112" description="ABM domain-containing protein" evidence="1">
    <location>
        <begin position="29"/>
        <end position="140"/>
    </location>
</feature>
<dbReference type="PANTHER" id="PTHR33336:SF3">
    <property type="entry name" value="ABM DOMAIN-CONTAINING PROTEIN"/>
    <property type="match status" value="1"/>
</dbReference>
<evidence type="ECO:0000256" key="1">
    <source>
        <dbReference type="SAM" id="SignalP"/>
    </source>
</evidence>
<dbReference type="Proteomes" id="UP000325797">
    <property type="component" value="Chromosome"/>
</dbReference>
<dbReference type="Gene3D" id="3.30.70.100">
    <property type="match status" value="1"/>
</dbReference>
<name>A0A5J6N1Q9_9PROT</name>
<dbReference type="InterPro" id="IPR050744">
    <property type="entry name" value="AI-2_Isomerase_LsrG"/>
</dbReference>
<reference evidence="3 4" key="1">
    <citation type="submission" date="2019-08" db="EMBL/GenBank/DDBJ databases">
        <title>Hyperibacter terrae gen. nov., sp. nov. and Hyperibacter viscosus sp. nov., two new members in the family Rhodospirillaceae isolated from the rhizosphere of Hypericum perforatum.</title>
        <authorList>
            <person name="Noviana Z."/>
        </authorList>
    </citation>
    <scope>NUCLEOTIDE SEQUENCE [LARGE SCALE GENOMIC DNA]</scope>
    <source>
        <strain evidence="3 4">R5959</strain>
    </source>
</reference>
<accession>A0A5J6N1Q9</accession>
<dbReference type="EMBL" id="CP042582">
    <property type="protein sequence ID" value="QEX23234.1"/>
    <property type="molecule type" value="Genomic_DNA"/>
</dbReference>
<dbReference type="InterPro" id="IPR011008">
    <property type="entry name" value="Dimeric_a/b-barrel"/>
</dbReference>
<evidence type="ECO:0000313" key="4">
    <source>
        <dbReference type="Proteomes" id="UP000325797"/>
    </source>
</evidence>